<dbReference type="EMBL" id="JAQMWT010000141">
    <property type="protein sequence ID" value="KAJ8609345.1"/>
    <property type="molecule type" value="Genomic_DNA"/>
</dbReference>
<dbReference type="PANTHER" id="PTHR46586">
    <property type="entry name" value="ANKYRIN REPEAT-CONTAINING PROTEIN"/>
    <property type="match status" value="1"/>
</dbReference>
<proteinExistence type="predicted"/>
<comment type="caution">
    <text evidence="1">The sequence shown here is derived from an EMBL/GenBank/DDBJ whole genome shotgun (WGS) entry which is preliminary data.</text>
</comment>
<dbReference type="AlphaFoldDB" id="A0AAD7UK59"/>
<dbReference type="Gene3D" id="1.25.40.20">
    <property type="entry name" value="Ankyrin repeat-containing domain"/>
    <property type="match status" value="1"/>
</dbReference>
<protein>
    <recommendedName>
        <fullName evidence="3">Ankyrin repeat domain containing protein</fullName>
    </recommendedName>
</protein>
<reference evidence="1" key="1">
    <citation type="submission" date="2023-01" db="EMBL/GenBank/DDBJ databases">
        <title>Metagenome sequencing of chrysophaentin producing Chrysophaeum taylorii.</title>
        <authorList>
            <person name="Davison J."/>
            <person name="Bewley C."/>
        </authorList>
    </citation>
    <scope>NUCLEOTIDE SEQUENCE</scope>
    <source>
        <strain evidence="1">NIES-1699</strain>
    </source>
</reference>
<evidence type="ECO:0000313" key="2">
    <source>
        <dbReference type="Proteomes" id="UP001230188"/>
    </source>
</evidence>
<name>A0AAD7UK59_9STRA</name>
<keyword evidence="2" id="KW-1185">Reference proteome</keyword>
<dbReference type="SUPFAM" id="SSF140860">
    <property type="entry name" value="Pseudo ankyrin repeat-like"/>
    <property type="match status" value="2"/>
</dbReference>
<evidence type="ECO:0000313" key="1">
    <source>
        <dbReference type="EMBL" id="KAJ8609345.1"/>
    </source>
</evidence>
<accession>A0AAD7UK59</accession>
<gene>
    <name evidence="1" type="ORF">CTAYLR_009299</name>
</gene>
<dbReference type="PANTHER" id="PTHR46586:SF3">
    <property type="entry name" value="ANKYRIN REPEAT-CONTAINING PROTEIN"/>
    <property type="match status" value="1"/>
</dbReference>
<sequence>MKPLAMLNGVDDDEAPLDTKRGVLLRMVDAKEEWLFGLVDGVSEAALLSLVESRAASQSVVVELSKLFDKVGVENHVTELLKLMVPWHRYEPRIDENVELPPGVGSDVAGSYGDFKDFVELGATNWVERIVQKCDHLRVVVCALAAHASQLEVLKWARANGCPWDEVTCESAALGGHLDVLRWARANECPWDGATCAGAAKNGHLEVVKWARANGCPWDERTCAAAAREGQFHVLEWARANGCPWNDTTCLWAAAAGNLDVLKWLRANGCPWDRYTCSVAARAGHLEVLKWARQNGCPWRKAACVDSTHPDVQAWVRRQPDDDDDDDDG</sequence>
<dbReference type="Proteomes" id="UP001230188">
    <property type="component" value="Unassembled WGS sequence"/>
</dbReference>
<dbReference type="InterPro" id="IPR052050">
    <property type="entry name" value="SecEffector_AnkRepeat"/>
</dbReference>
<organism evidence="1 2">
    <name type="scientific">Chrysophaeum taylorii</name>
    <dbReference type="NCBI Taxonomy" id="2483200"/>
    <lineage>
        <taxon>Eukaryota</taxon>
        <taxon>Sar</taxon>
        <taxon>Stramenopiles</taxon>
        <taxon>Ochrophyta</taxon>
        <taxon>Pelagophyceae</taxon>
        <taxon>Pelagomonadales</taxon>
        <taxon>Pelagomonadaceae</taxon>
        <taxon>Chrysophaeum</taxon>
    </lineage>
</organism>
<dbReference type="InterPro" id="IPR036770">
    <property type="entry name" value="Ankyrin_rpt-contain_sf"/>
</dbReference>
<evidence type="ECO:0008006" key="3">
    <source>
        <dbReference type="Google" id="ProtNLM"/>
    </source>
</evidence>